<dbReference type="AlphaFoldDB" id="A0AAW1H0H7"/>
<evidence type="ECO:0000256" key="1">
    <source>
        <dbReference type="ARBA" id="ARBA00004123"/>
    </source>
</evidence>
<dbReference type="CDD" id="cd07521">
    <property type="entry name" value="HAD_FCP1-like"/>
    <property type="match status" value="1"/>
</dbReference>
<protein>
    <recommendedName>
        <fullName evidence="2">protein-serine/threonine phosphatase</fullName>
        <ecNumber evidence="2">3.1.3.16</ecNumber>
    </recommendedName>
</protein>
<comment type="caution">
    <text evidence="8">The sequence shown here is derived from an EMBL/GenBank/DDBJ whole genome shotgun (WGS) entry which is preliminary data.</text>
</comment>
<dbReference type="PANTHER" id="PTHR23081">
    <property type="entry name" value="RNA POLYMERASE II CTD PHOSPHATASE"/>
    <property type="match status" value="1"/>
</dbReference>
<evidence type="ECO:0000256" key="6">
    <source>
        <dbReference type="ARBA" id="ARBA00048336"/>
    </source>
</evidence>
<sequence length="283" mass="32370">MMEKFEEFLNNFRDHDLDVLIFFKKLNLVLDLDHTLLHAIKTSLLTLEDKQLINPNKLHGILNGALLVKFRPGVEAFLNEVSTMFNLSIFTMANQAYAKAVATLLEGHGNGFHFREVLSREDCVTWRKKTLELMMSHERVTLIVDDTEDVWRDGKKPSYCETNLIKIAPYWFFPTKGVEDEGAMDEELARVLRTLRSVHGAFYGGGDDLNEDGDEVDYSNRDVREVLKSIREEEPKGDDDGSRIEINRKRSHGDCFEQSLNVCEPAKRLKTDTVVNLPCIASC</sequence>
<dbReference type="Pfam" id="PF03031">
    <property type="entry name" value="NIF"/>
    <property type="match status" value="1"/>
</dbReference>
<dbReference type="InterPro" id="IPR036412">
    <property type="entry name" value="HAD-like_sf"/>
</dbReference>
<proteinExistence type="predicted"/>
<dbReference type="SUPFAM" id="SSF56784">
    <property type="entry name" value="HAD-like"/>
    <property type="match status" value="1"/>
</dbReference>
<accession>A0AAW1H0H7</accession>
<comment type="catalytic activity">
    <reaction evidence="6">
        <text>O-phospho-L-threonyl-[protein] + H2O = L-threonyl-[protein] + phosphate</text>
        <dbReference type="Rhea" id="RHEA:47004"/>
        <dbReference type="Rhea" id="RHEA-COMP:11060"/>
        <dbReference type="Rhea" id="RHEA-COMP:11605"/>
        <dbReference type="ChEBI" id="CHEBI:15377"/>
        <dbReference type="ChEBI" id="CHEBI:30013"/>
        <dbReference type="ChEBI" id="CHEBI:43474"/>
        <dbReference type="ChEBI" id="CHEBI:61977"/>
        <dbReference type="EC" id="3.1.3.16"/>
    </reaction>
</comment>
<dbReference type="PANTHER" id="PTHR23081:SF36">
    <property type="entry name" value="RNA POLYMERASE II SUBUNIT A C-TERMINAL DOMAIN PHOSPHATASE"/>
    <property type="match status" value="1"/>
</dbReference>
<dbReference type="InterPro" id="IPR039189">
    <property type="entry name" value="Fcp1"/>
</dbReference>
<dbReference type="GO" id="GO:0008420">
    <property type="term" value="F:RNA polymerase II CTD heptapeptide repeat phosphatase activity"/>
    <property type="evidence" value="ECO:0007669"/>
    <property type="project" value="InterPro"/>
</dbReference>
<dbReference type="EMBL" id="JBDFQZ010000013">
    <property type="protein sequence ID" value="KAK9669577.1"/>
    <property type="molecule type" value="Genomic_DNA"/>
</dbReference>
<name>A0AAW1H0H7_SAPOF</name>
<dbReference type="InterPro" id="IPR023214">
    <property type="entry name" value="HAD_sf"/>
</dbReference>
<keyword evidence="3" id="KW-0378">Hydrolase</keyword>
<comment type="catalytic activity">
    <reaction evidence="5">
        <text>O-phospho-L-seryl-[protein] + H2O = L-seryl-[protein] + phosphate</text>
        <dbReference type="Rhea" id="RHEA:20629"/>
        <dbReference type="Rhea" id="RHEA-COMP:9863"/>
        <dbReference type="Rhea" id="RHEA-COMP:11604"/>
        <dbReference type="ChEBI" id="CHEBI:15377"/>
        <dbReference type="ChEBI" id="CHEBI:29999"/>
        <dbReference type="ChEBI" id="CHEBI:43474"/>
        <dbReference type="ChEBI" id="CHEBI:83421"/>
        <dbReference type="EC" id="3.1.3.16"/>
    </reaction>
</comment>
<evidence type="ECO:0000259" key="7">
    <source>
        <dbReference type="PROSITE" id="PS50969"/>
    </source>
</evidence>
<keyword evidence="4" id="KW-0539">Nucleus</keyword>
<dbReference type="SMART" id="SM00577">
    <property type="entry name" value="CPDc"/>
    <property type="match status" value="1"/>
</dbReference>
<dbReference type="InterPro" id="IPR004274">
    <property type="entry name" value="FCP1_dom"/>
</dbReference>
<comment type="subcellular location">
    <subcellularLocation>
        <location evidence="1">Nucleus</location>
    </subcellularLocation>
</comment>
<dbReference type="Proteomes" id="UP001443914">
    <property type="component" value="Unassembled WGS sequence"/>
</dbReference>
<keyword evidence="9" id="KW-1185">Reference proteome</keyword>
<dbReference type="Gene3D" id="3.40.50.1000">
    <property type="entry name" value="HAD superfamily/HAD-like"/>
    <property type="match status" value="1"/>
</dbReference>
<dbReference type="EC" id="3.1.3.16" evidence="2"/>
<evidence type="ECO:0000313" key="9">
    <source>
        <dbReference type="Proteomes" id="UP001443914"/>
    </source>
</evidence>
<evidence type="ECO:0000256" key="5">
    <source>
        <dbReference type="ARBA" id="ARBA00047761"/>
    </source>
</evidence>
<dbReference type="GO" id="GO:0005634">
    <property type="term" value="C:nucleus"/>
    <property type="evidence" value="ECO:0007669"/>
    <property type="project" value="UniProtKB-SubCell"/>
</dbReference>
<reference evidence="8" key="1">
    <citation type="submission" date="2024-03" db="EMBL/GenBank/DDBJ databases">
        <title>WGS assembly of Saponaria officinalis var. Norfolk2.</title>
        <authorList>
            <person name="Jenkins J."/>
            <person name="Shu S."/>
            <person name="Grimwood J."/>
            <person name="Barry K."/>
            <person name="Goodstein D."/>
            <person name="Schmutz J."/>
            <person name="Leebens-Mack J."/>
            <person name="Osbourn A."/>
        </authorList>
    </citation>
    <scope>NUCLEOTIDE SEQUENCE [LARGE SCALE GENOMIC DNA]</scope>
    <source>
        <strain evidence="8">JIC</strain>
    </source>
</reference>
<gene>
    <name evidence="8" type="ORF">RND81_13G141100</name>
</gene>
<evidence type="ECO:0000313" key="8">
    <source>
        <dbReference type="EMBL" id="KAK9669577.1"/>
    </source>
</evidence>
<evidence type="ECO:0000256" key="2">
    <source>
        <dbReference type="ARBA" id="ARBA00013081"/>
    </source>
</evidence>
<evidence type="ECO:0000256" key="3">
    <source>
        <dbReference type="ARBA" id="ARBA00022801"/>
    </source>
</evidence>
<evidence type="ECO:0000256" key="4">
    <source>
        <dbReference type="ARBA" id="ARBA00023242"/>
    </source>
</evidence>
<organism evidence="8 9">
    <name type="scientific">Saponaria officinalis</name>
    <name type="common">Common soapwort</name>
    <name type="synonym">Lychnis saponaria</name>
    <dbReference type="NCBI Taxonomy" id="3572"/>
    <lineage>
        <taxon>Eukaryota</taxon>
        <taxon>Viridiplantae</taxon>
        <taxon>Streptophyta</taxon>
        <taxon>Embryophyta</taxon>
        <taxon>Tracheophyta</taxon>
        <taxon>Spermatophyta</taxon>
        <taxon>Magnoliopsida</taxon>
        <taxon>eudicotyledons</taxon>
        <taxon>Gunneridae</taxon>
        <taxon>Pentapetalae</taxon>
        <taxon>Caryophyllales</taxon>
        <taxon>Caryophyllaceae</taxon>
        <taxon>Caryophylleae</taxon>
        <taxon>Saponaria</taxon>
    </lineage>
</organism>
<feature type="domain" description="FCP1 homology" evidence="7">
    <location>
        <begin position="21"/>
        <end position="195"/>
    </location>
</feature>
<dbReference type="PROSITE" id="PS50969">
    <property type="entry name" value="FCP1"/>
    <property type="match status" value="1"/>
</dbReference>